<evidence type="ECO:0000313" key="4">
    <source>
        <dbReference type="Proteomes" id="UP000007257"/>
    </source>
</evidence>
<evidence type="ECO:0000313" key="2">
    <source>
        <dbReference type="EMBL" id="ADW75125.1"/>
    </source>
</evidence>
<gene>
    <name evidence="2" type="ordered locus">Rahaq_3533</name>
    <name evidence="3" type="ORF">ACFPK4_02950</name>
</gene>
<dbReference type="Pfam" id="PF04449">
    <property type="entry name" value="Fimbrial_CS1"/>
    <property type="match status" value="1"/>
</dbReference>
<sequence length="167" mass="17554" precursor="true">MKSIIKPLLVTAIMGFAINASAVQKDITVTANVDATLDMTTDTGEVLPSTMEMTYMPGVGLEPVTQMTKIYSNDAEKDVNINLAGTPQLMDTVGTNPNIPLTVKYGELTLTQAQQTMAATTLFPNGDTTNGSIIQPLKVSQTTQAPVASGNYSGVVSVVLTQATETP</sequence>
<evidence type="ECO:0000313" key="3">
    <source>
        <dbReference type="EMBL" id="MFD3222476.1"/>
    </source>
</evidence>
<dbReference type="EMBL" id="JBHUCJ010000004">
    <property type="protein sequence ID" value="MFD3222476.1"/>
    <property type="molecule type" value="Genomic_DNA"/>
</dbReference>
<dbReference type="Proteomes" id="UP001598201">
    <property type="component" value="Unassembled WGS sequence"/>
</dbReference>
<dbReference type="HOGENOM" id="CLU_129877_0_0_6"/>
<dbReference type="InterPro" id="IPR007540">
    <property type="entry name" value="Fimbrial_CS1-type"/>
</dbReference>
<dbReference type="OrthoDB" id="6052623at2"/>
<dbReference type="RefSeq" id="WP_013576817.1">
    <property type="nucleotide sequence ID" value="NC_015061.1"/>
</dbReference>
<feature type="chain" id="PRO_5002609074" evidence="1">
    <location>
        <begin position="23"/>
        <end position="167"/>
    </location>
</feature>
<keyword evidence="5" id="KW-1185">Reference proteome</keyword>
<name>A0A0H3FJF9_RAHSY</name>
<accession>A0A0H3FJF9</accession>
<evidence type="ECO:0000313" key="5">
    <source>
        <dbReference type="Proteomes" id="UP001598201"/>
    </source>
</evidence>
<organism evidence="2 4">
    <name type="scientific">Rahnella sp. (strain Y9602)</name>
    <dbReference type="NCBI Taxonomy" id="2703885"/>
    <lineage>
        <taxon>Bacteria</taxon>
        <taxon>Pseudomonadati</taxon>
        <taxon>Pseudomonadota</taxon>
        <taxon>Gammaproteobacteria</taxon>
        <taxon>Enterobacterales</taxon>
        <taxon>Yersiniaceae</taxon>
        <taxon>Rahnella</taxon>
    </lineage>
</organism>
<dbReference type="AlphaFoldDB" id="A0A0H3FJF9"/>
<dbReference type="EMBL" id="CP002505">
    <property type="protein sequence ID" value="ADW75125.1"/>
    <property type="molecule type" value="Genomic_DNA"/>
</dbReference>
<feature type="signal peptide" evidence="1">
    <location>
        <begin position="1"/>
        <end position="22"/>
    </location>
</feature>
<dbReference type="eggNOG" id="ENOG5031RDB">
    <property type="taxonomic scope" value="Bacteria"/>
</dbReference>
<dbReference type="KEGG" id="rah:Rahaq_3533"/>
<keyword evidence="1" id="KW-0732">Signal</keyword>
<reference evidence="4" key="1">
    <citation type="submission" date="2011-01" db="EMBL/GenBank/DDBJ databases">
        <title>Complete sequence of chromosome of Rahnella sp. Y9602.</title>
        <authorList>
            <consortium name="US DOE Joint Genome Institute"/>
            <person name="Lucas S."/>
            <person name="Copeland A."/>
            <person name="Lapidus A."/>
            <person name="Cheng J.-F."/>
            <person name="Goodwin L."/>
            <person name="Pitluck S."/>
            <person name="Lu M."/>
            <person name="Detter J.C."/>
            <person name="Han C."/>
            <person name="Tapia R."/>
            <person name="Land M."/>
            <person name="Hauser L."/>
            <person name="Kyrpides N."/>
            <person name="Ivanova N."/>
            <person name="Ovchinnikova G."/>
            <person name="Pagani I."/>
            <person name="Sobecky P.A."/>
            <person name="Martinez R.J."/>
            <person name="Woyke T."/>
        </authorList>
    </citation>
    <scope>NUCLEOTIDE SEQUENCE [LARGE SCALE GENOMIC DNA]</scope>
    <source>
        <strain evidence="4">Y9602</strain>
    </source>
</reference>
<dbReference type="GO" id="GO:0009289">
    <property type="term" value="C:pilus"/>
    <property type="evidence" value="ECO:0007669"/>
    <property type="project" value="InterPro"/>
</dbReference>
<evidence type="ECO:0000256" key="1">
    <source>
        <dbReference type="SAM" id="SignalP"/>
    </source>
</evidence>
<proteinExistence type="predicted"/>
<dbReference type="Proteomes" id="UP000007257">
    <property type="component" value="Chromosome"/>
</dbReference>
<dbReference type="GeneID" id="95420210"/>
<dbReference type="Gene3D" id="2.60.40.2040">
    <property type="entry name" value="CFA/I fimbrial subunit E, pilin domain"/>
    <property type="match status" value="1"/>
</dbReference>
<reference evidence="3 5" key="3">
    <citation type="submission" date="2024-09" db="EMBL/GenBank/DDBJ databases">
        <title>Genomes of Rahnella.</title>
        <authorList>
            <person name="Mnguni F.C."/>
            <person name="Shin G.Y."/>
            <person name="Coutinho T."/>
        </authorList>
    </citation>
    <scope>NUCLEOTIDE SEQUENCE [LARGE SCALE GENOMIC DNA]</scope>
    <source>
        <strain evidence="3 5">20WA0057</strain>
    </source>
</reference>
<protein>
    <submittedName>
        <fullName evidence="3">Fimbrial protein</fullName>
    </submittedName>
    <submittedName>
        <fullName evidence="2">Putative CS1 type fimbrial major subunit</fullName>
    </submittedName>
</protein>
<reference evidence="2 4" key="2">
    <citation type="journal article" date="2012" name="J. Bacteriol.">
        <title>Complete Genome Sequence of Rahnella sp. Strain Y9602, a Gammaproteobacterium Isolate from Metal- and Radionuclide-Contaminated Soil.</title>
        <authorList>
            <person name="Martinez R.J."/>
            <person name="Bruce D."/>
            <person name="Detter C."/>
            <person name="Goodwin L.A."/>
            <person name="Han J."/>
            <person name="Han C.S."/>
            <person name="Held B."/>
            <person name="Land M.L."/>
            <person name="Mikhailova N."/>
            <person name="Nolan M."/>
            <person name="Pennacchio L."/>
            <person name="Pitluck S."/>
            <person name="Tapia R."/>
            <person name="Woyke T."/>
            <person name="Sobecky P.A."/>
        </authorList>
    </citation>
    <scope>NUCLEOTIDE SEQUENCE [LARGE SCALE GENOMIC DNA]</scope>
    <source>
        <strain evidence="2 4">Y9602</strain>
    </source>
</reference>